<proteinExistence type="predicted"/>
<feature type="domain" description="Cyclic nucleotide-binding" evidence="1">
    <location>
        <begin position="133"/>
        <end position="176"/>
    </location>
</feature>
<dbReference type="PANTHER" id="PTHR11635">
    <property type="entry name" value="CAMP-DEPENDENT PROTEIN KINASE REGULATORY CHAIN"/>
    <property type="match status" value="1"/>
</dbReference>
<dbReference type="PROSITE" id="PS00888">
    <property type="entry name" value="CNMP_BINDING_1"/>
    <property type="match status" value="2"/>
</dbReference>
<sequence>LFQHITPSARELLFSVMEKVRVKEGDWVIRQGDEGDRFYIVDNGKFEVRIQDEEKVKNGTNVDGGRLVHTYNSGSSHPSFGELALMYSTPRAASIIAASPGQLWALHRNVFRKVLMKRSGRKELMHTLRKIDILKCLNVQQIQQVADCMTEVTFVKGETIIKQGEVGDSFYVMKTG</sequence>
<dbReference type="PANTHER" id="PTHR11635:SF152">
    <property type="entry name" value="CAMP-DEPENDENT PROTEIN KINASE TYPE I REGULATORY SUBUNIT-RELATED"/>
    <property type="match status" value="1"/>
</dbReference>
<evidence type="ECO:0000313" key="3">
    <source>
        <dbReference type="Proteomes" id="UP001162640"/>
    </source>
</evidence>
<dbReference type="Pfam" id="PF00027">
    <property type="entry name" value="cNMP_binding"/>
    <property type="match status" value="1"/>
</dbReference>
<dbReference type="SUPFAM" id="SSF51206">
    <property type="entry name" value="cAMP-binding domain-like"/>
    <property type="match status" value="2"/>
</dbReference>
<comment type="caution">
    <text evidence="2">The sequence shown here is derived from an EMBL/GenBank/DDBJ whole genome shotgun (WGS) entry which is preliminary data.</text>
</comment>
<dbReference type="GO" id="GO:0034236">
    <property type="term" value="F:protein kinase A catalytic subunit binding"/>
    <property type="evidence" value="ECO:0007669"/>
    <property type="project" value="TreeGrafter"/>
</dbReference>
<feature type="domain" description="Cyclic nucleotide-binding" evidence="1">
    <location>
        <begin position="1"/>
        <end position="117"/>
    </location>
</feature>
<dbReference type="InterPro" id="IPR014710">
    <property type="entry name" value="RmlC-like_jellyroll"/>
</dbReference>
<dbReference type="GO" id="GO:0030552">
    <property type="term" value="F:cAMP binding"/>
    <property type="evidence" value="ECO:0007669"/>
    <property type="project" value="TreeGrafter"/>
</dbReference>
<dbReference type="Gene3D" id="2.60.120.10">
    <property type="entry name" value="Jelly Rolls"/>
    <property type="match status" value="2"/>
</dbReference>
<reference evidence="3" key="1">
    <citation type="journal article" date="2023" name="Commun. Biol.">
        <title>Genome analysis of Parmales, the sister group of diatoms, reveals the evolutionary specialization of diatoms from phago-mixotrophs to photoautotrophs.</title>
        <authorList>
            <person name="Ban H."/>
            <person name="Sato S."/>
            <person name="Yoshikawa S."/>
            <person name="Yamada K."/>
            <person name="Nakamura Y."/>
            <person name="Ichinomiya M."/>
            <person name="Sato N."/>
            <person name="Blanc-Mathieu R."/>
            <person name="Endo H."/>
            <person name="Kuwata A."/>
            <person name="Ogata H."/>
        </authorList>
    </citation>
    <scope>NUCLEOTIDE SEQUENCE [LARGE SCALE GENOMIC DNA]</scope>
</reference>
<evidence type="ECO:0000259" key="1">
    <source>
        <dbReference type="PROSITE" id="PS50042"/>
    </source>
</evidence>
<dbReference type="InterPro" id="IPR050503">
    <property type="entry name" value="cAMP-dep_PK_reg_su-like"/>
</dbReference>
<accession>A0A9W6Z6C8</accession>
<feature type="non-terminal residue" evidence="2">
    <location>
        <position position="176"/>
    </location>
</feature>
<dbReference type="PROSITE" id="PS50042">
    <property type="entry name" value="CNMP_BINDING_3"/>
    <property type="match status" value="2"/>
</dbReference>
<dbReference type="InterPro" id="IPR000595">
    <property type="entry name" value="cNMP-bd_dom"/>
</dbReference>
<dbReference type="PROSITE" id="PS00889">
    <property type="entry name" value="CNMP_BINDING_2"/>
    <property type="match status" value="1"/>
</dbReference>
<dbReference type="GO" id="GO:0005829">
    <property type="term" value="C:cytosol"/>
    <property type="evidence" value="ECO:0007669"/>
    <property type="project" value="TreeGrafter"/>
</dbReference>
<dbReference type="GO" id="GO:0005952">
    <property type="term" value="C:cAMP-dependent protein kinase complex"/>
    <property type="evidence" value="ECO:0007669"/>
    <property type="project" value="InterPro"/>
</dbReference>
<gene>
    <name evidence="2" type="ORF">TL16_g00408</name>
</gene>
<dbReference type="CDD" id="cd00038">
    <property type="entry name" value="CAP_ED"/>
    <property type="match status" value="2"/>
</dbReference>
<dbReference type="PRINTS" id="PR00103">
    <property type="entry name" value="CAMPKINASE"/>
</dbReference>
<name>A0A9W6Z6C8_9STRA</name>
<protein>
    <recommendedName>
        <fullName evidence="1">Cyclic nucleotide-binding domain-containing protein</fullName>
    </recommendedName>
</protein>
<dbReference type="InterPro" id="IPR018490">
    <property type="entry name" value="cNMP-bd_dom_sf"/>
</dbReference>
<feature type="non-terminal residue" evidence="2">
    <location>
        <position position="1"/>
    </location>
</feature>
<dbReference type="EMBL" id="BLQM01000007">
    <property type="protein sequence ID" value="GMH48957.1"/>
    <property type="molecule type" value="Genomic_DNA"/>
</dbReference>
<organism evidence="2 3">
    <name type="scientific">Triparma laevis f. inornata</name>
    <dbReference type="NCBI Taxonomy" id="1714386"/>
    <lineage>
        <taxon>Eukaryota</taxon>
        <taxon>Sar</taxon>
        <taxon>Stramenopiles</taxon>
        <taxon>Ochrophyta</taxon>
        <taxon>Bolidophyceae</taxon>
        <taxon>Parmales</taxon>
        <taxon>Triparmaceae</taxon>
        <taxon>Triparma</taxon>
    </lineage>
</organism>
<evidence type="ECO:0000313" key="2">
    <source>
        <dbReference type="EMBL" id="GMH48957.1"/>
    </source>
</evidence>
<dbReference type="AlphaFoldDB" id="A0A9W6Z6C8"/>
<dbReference type="GO" id="GO:0004862">
    <property type="term" value="F:cAMP-dependent protein kinase inhibitor activity"/>
    <property type="evidence" value="ECO:0007669"/>
    <property type="project" value="TreeGrafter"/>
</dbReference>
<dbReference type="InterPro" id="IPR018488">
    <property type="entry name" value="cNMP-bd_CS"/>
</dbReference>
<dbReference type="Proteomes" id="UP001162640">
    <property type="component" value="Unassembled WGS sequence"/>
</dbReference>
<dbReference type="SMART" id="SM00100">
    <property type="entry name" value="cNMP"/>
    <property type="match status" value="1"/>
</dbReference>